<dbReference type="SUPFAM" id="SSF53474">
    <property type="entry name" value="alpha/beta-Hydrolases"/>
    <property type="match status" value="1"/>
</dbReference>
<reference evidence="1 2" key="1">
    <citation type="submission" date="2021-01" db="EMBL/GenBank/DDBJ databases">
        <title>Whole genome shotgun sequence of Catellatospora citrea NBRC 14495.</title>
        <authorList>
            <person name="Komaki H."/>
            <person name="Tamura T."/>
        </authorList>
    </citation>
    <scope>NUCLEOTIDE SEQUENCE [LARGE SCALE GENOMIC DNA]</scope>
    <source>
        <strain evidence="1 2">NBRC 14495</strain>
    </source>
</reference>
<dbReference type="EMBL" id="BONH01000007">
    <property type="protein sequence ID" value="GIF96878.1"/>
    <property type="molecule type" value="Genomic_DNA"/>
</dbReference>
<evidence type="ECO:0000313" key="1">
    <source>
        <dbReference type="EMBL" id="GIF96878.1"/>
    </source>
</evidence>
<evidence type="ECO:0008006" key="3">
    <source>
        <dbReference type="Google" id="ProtNLM"/>
    </source>
</evidence>
<dbReference type="InterPro" id="IPR029058">
    <property type="entry name" value="AB_hydrolase_fold"/>
</dbReference>
<dbReference type="Gene3D" id="3.40.50.1820">
    <property type="entry name" value="alpha/beta hydrolase"/>
    <property type="match status" value="1"/>
</dbReference>
<keyword evidence="2" id="KW-1185">Reference proteome</keyword>
<evidence type="ECO:0000313" key="2">
    <source>
        <dbReference type="Proteomes" id="UP000659904"/>
    </source>
</evidence>
<proteinExistence type="predicted"/>
<name>A0A8J3KD51_9ACTN</name>
<accession>A0A8J3KD51</accession>
<dbReference type="RefSeq" id="WP_120314765.1">
    <property type="nucleotide sequence ID" value="NZ_BONH01000007.1"/>
</dbReference>
<comment type="caution">
    <text evidence="1">The sequence shown here is derived from an EMBL/GenBank/DDBJ whole genome shotgun (WGS) entry which is preliminary data.</text>
</comment>
<organism evidence="1 2">
    <name type="scientific">Catellatospora citrea</name>
    <dbReference type="NCBI Taxonomy" id="53366"/>
    <lineage>
        <taxon>Bacteria</taxon>
        <taxon>Bacillati</taxon>
        <taxon>Actinomycetota</taxon>
        <taxon>Actinomycetes</taxon>
        <taxon>Micromonosporales</taxon>
        <taxon>Micromonosporaceae</taxon>
        <taxon>Catellatospora</taxon>
    </lineage>
</organism>
<gene>
    <name evidence="1" type="ORF">Cci01nite_19720</name>
</gene>
<protein>
    <recommendedName>
        <fullName evidence="3">Thioesterase domain-containing protein</fullName>
    </recommendedName>
</protein>
<dbReference type="AlphaFoldDB" id="A0A8J3KD51"/>
<sequence>MTDHRMTATLRPPSPPRAGRPLLAVEFTGLGAGEDLQFLLSSLRDTHVHRVDPLDTEAAPTITGFAQQVVTALAARHGGAVIGSCTGAVVAVEIAAQLHRDGAEPDLVVLVNPQCARNTYLLEEHRAIATRLGANTTAEPAIDVADPVLLHADLLKHAESFAIAQGIPAEDAAVFAADLCDRYRAWFDFLAATARHDLPPIDTPVVIIVDESVAAAGLWKPFADLSPETEVITHHDGPALTSPPLRDRLAALIAGDAQ</sequence>
<dbReference type="Proteomes" id="UP000659904">
    <property type="component" value="Unassembled WGS sequence"/>
</dbReference>